<comment type="caution">
    <text evidence="5">The sequence shown here is derived from an EMBL/GenBank/DDBJ whole genome shotgun (WGS) entry which is preliminary data.</text>
</comment>
<dbReference type="STRING" id="210143.A0A1R3GKZ0"/>
<proteinExistence type="inferred from homology"/>
<dbReference type="InterPro" id="IPR018391">
    <property type="entry name" value="PQQ_b-propeller_rpt"/>
</dbReference>
<feature type="domain" description="Pyrrolo-quinoline quinone repeat" evidence="4">
    <location>
        <begin position="60"/>
        <end position="193"/>
    </location>
</feature>
<comment type="cofactor">
    <cofactor evidence="1">
        <name>pyrroloquinoline quinone</name>
        <dbReference type="ChEBI" id="CHEBI:58442"/>
    </cofactor>
</comment>
<dbReference type="OMA" id="IVWATAN"/>
<keyword evidence="3" id="KW-0560">Oxidoreductase</keyword>
<evidence type="ECO:0000259" key="4">
    <source>
        <dbReference type="Pfam" id="PF13360"/>
    </source>
</evidence>
<dbReference type="PANTHER" id="PTHR32303">
    <property type="entry name" value="QUINOPROTEIN ALCOHOL DEHYDROGENASE (CYTOCHROME C)"/>
    <property type="match status" value="1"/>
</dbReference>
<dbReference type="InterPro" id="IPR011047">
    <property type="entry name" value="Quinoprotein_ADH-like_sf"/>
</dbReference>
<name>A0A1R3GKZ0_COCAP</name>
<evidence type="ECO:0000313" key="5">
    <source>
        <dbReference type="EMBL" id="OMO58727.1"/>
    </source>
</evidence>
<evidence type="ECO:0000256" key="3">
    <source>
        <dbReference type="ARBA" id="ARBA00023002"/>
    </source>
</evidence>
<dbReference type="InterPro" id="IPR015943">
    <property type="entry name" value="WD40/YVTN_repeat-like_dom_sf"/>
</dbReference>
<gene>
    <name evidence="5" type="ORF">CCACVL1_25389</name>
</gene>
<dbReference type="GO" id="GO:0016491">
    <property type="term" value="F:oxidoreductase activity"/>
    <property type="evidence" value="ECO:0007669"/>
    <property type="project" value="UniProtKB-KW"/>
</dbReference>
<dbReference type="InterPro" id="IPR002372">
    <property type="entry name" value="PQQ_rpt_dom"/>
</dbReference>
<evidence type="ECO:0000256" key="2">
    <source>
        <dbReference type="ARBA" id="ARBA00008156"/>
    </source>
</evidence>
<dbReference type="Gramene" id="OMO58727">
    <property type="protein sequence ID" value="OMO58727"/>
    <property type="gene ID" value="CCACVL1_25389"/>
</dbReference>
<dbReference type="Pfam" id="PF13360">
    <property type="entry name" value="PQQ_2"/>
    <property type="match status" value="1"/>
</dbReference>
<organism evidence="5 6">
    <name type="scientific">Corchorus capsularis</name>
    <name type="common">Jute</name>
    <dbReference type="NCBI Taxonomy" id="210143"/>
    <lineage>
        <taxon>Eukaryota</taxon>
        <taxon>Viridiplantae</taxon>
        <taxon>Streptophyta</taxon>
        <taxon>Embryophyta</taxon>
        <taxon>Tracheophyta</taxon>
        <taxon>Spermatophyta</taxon>
        <taxon>Magnoliopsida</taxon>
        <taxon>eudicotyledons</taxon>
        <taxon>Gunneridae</taxon>
        <taxon>Pentapetalae</taxon>
        <taxon>rosids</taxon>
        <taxon>malvids</taxon>
        <taxon>Malvales</taxon>
        <taxon>Malvaceae</taxon>
        <taxon>Grewioideae</taxon>
        <taxon>Apeibeae</taxon>
        <taxon>Corchorus</taxon>
    </lineage>
</organism>
<dbReference type="OrthoDB" id="416253at2759"/>
<evidence type="ECO:0000256" key="1">
    <source>
        <dbReference type="ARBA" id="ARBA00001931"/>
    </source>
</evidence>
<comment type="similarity">
    <text evidence="2">Belongs to the bacterial PQQ dehydrogenase family.</text>
</comment>
<dbReference type="PANTHER" id="PTHR32303:SF18">
    <property type="entry name" value="POLYVINYLALCOHOL DEHYDROGENASE-LIKE"/>
    <property type="match status" value="1"/>
</dbReference>
<dbReference type="SMART" id="SM00564">
    <property type="entry name" value="PQQ"/>
    <property type="match status" value="3"/>
</dbReference>
<reference evidence="5 6" key="1">
    <citation type="submission" date="2013-09" db="EMBL/GenBank/DDBJ databases">
        <title>Corchorus capsularis genome sequencing.</title>
        <authorList>
            <person name="Alam M."/>
            <person name="Haque M.S."/>
            <person name="Islam M.S."/>
            <person name="Emdad E.M."/>
            <person name="Islam M.M."/>
            <person name="Ahmed B."/>
            <person name="Halim A."/>
            <person name="Hossen Q.M.M."/>
            <person name="Hossain M.Z."/>
            <person name="Ahmed R."/>
            <person name="Khan M.M."/>
            <person name="Islam R."/>
            <person name="Rashid M.M."/>
            <person name="Khan S.A."/>
            <person name="Rahman M.S."/>
            <person name="Alam M."/>
        </authorList>
    </citation>
    <scope>NUCLEOTIDE SEQUENCE [LARGE SCALE GENOMIC DNA]</scope>
    <source>
        <strain evidence="6">cv. CVL-1</strain>
        <tissue evidence="5">Whole seedling</tissue>
    </source>
</reference>
<keyword evidence="6" id="KW-1185">Reference proteome</keyword>
<accession>A0A1R3GKZ0</accession>
<dbReference type="EMBL" id="AWWV01014156">
    <property type="protein sequence ID" value="OMO58727.1"/>
    <property type="molecule type" value="Genomic_DNA"/>
</dbReference>
<protein>
    <submittedName>
        <fullName evidence="5">Quinonprotein alcohol dehydrogenase-like-superfamily</fullName>
    </submittedName>
</protein>
<dbReference type="AlphaFoldDB" id="A0A1R3GKZ0"/>
<dbReference type="Proteomes" id="UP000188268">
    <property type="component" value="Unassembled WGS sequence"/>
</dbReference>
<dbReference type="SUPFAM" id="SSF50998">
    <property type="entry name" value="Quinoprotein alcohol dehydrogenase-like"/>
    <property type="match status" value="1"/>
</dbReference>
<sequence length="234" mass="24284">MGVTYLTEVNAFNGGLIWKQNLSELTGLTGTGVVSNTTVSRSTPTVAGDLLIIGIYGPAVVIAVSRLNGRLVWSTKLDPRPRLAGPGGKEGGGQWGAATDGRRVYTNIANSDRQSFMLTPSNQTTTAGAWVALDANTGDIVWATANPSNDTAQAPVTLANGVLFAGSVAPNGPIYAIDTNTGNILWTYNTGATVYGGISASYGCIYLGNGYTVGLARFHPTWTPGTSLYAFCIG</sequence>
<dbReference type="Gene3D" id="2.130.10.10">
    <property type="entry name" value="YVTN repeat-like/Quinoprotein amine dehydrogenase"/>
    <property type="match status" value="1"/>
</dbReference>
<evidence type="ECO:0000313" key="6">
    <source>
        <dbReference type="Proteomes" id="UP000188268"/>
    </source>
</evidence>